<evidence type="ECO:0008006" key="3">
    <source>
        <dbReference type="Google" id="ProtNLM"/>
    </source>
</evidence>
<keyword evidence="2" id="KW-1185">Reference proteome</keyword>
<sequence>MTSVQWSKTRGLDGNQKRLKIAVIQEVGYMENISFPPTQNDVVLETLKTCQKIAHECGDPCGVHYDLAVAKSTFLIQNQEKPCFDNVSVCFETFHIEVALFGAIRYLIEGSGIEQVLVESDVLDSGLQDFLKGKDFNRCKRIHILLSIALEKCHFQTFLMQCGDECLASFSDPFEEMDRETPLINISIGHVVDDKWEELQKEDIISVPAAVDTIVFDAMFILHAIQFPDNYGALANNILGLICKGEARDIHLVFDVYGTPTI</sequence>
<dbReference type="EMBL" id="JARBHB010000011">
    <property type="protein sequence ID" value="KAJ8873115.1"/>
    <property type="molecule type" value="Genomic_DNA"/>
</dbReference>
<dbReference type="Proteomes" id="UP001159363">
    <property type="component" value="Chromosome 10"/>
</dbReference>
<organism evidence="1 2">
    <name type="scientific">Dryococelus australis</name>
    <dbReference type="NCBI Taxonomy" id="614101"/>
    <lineage>
        <taxon>Eukaryota</taxon>
        <taxon>Metazoa</taxon>
        <taxon>Ecdysozoa</taxon>
        <taxon>Arthropoda</taxon>
        <taxon>Hexapoda</taxon>
        <taxon>Insecta</taxon>
        <taxon>Pterygota</taxon>
        <taxon>Neoptera</taxon>
        <taxon>Polyneoptera</taxon>
        <taxon>Phasmatodea</taxon>
        <taxon>Verophasmatodea</taxon>
        <taxon>Anareolatae</taxon>
        <taxon>Phasmatidae</taxon>
        <taxon>Eurycanthinae</taxon>
        <taxon>Dryococelus</taxon>
    </lineage>
</organism>
<comment type="caution">
    <text evidence="1">The sequence shown here is derived from an EMBL/GenBank/DDBJ whole genome shotgun (WGS) entry which is preliminary data.</text>
</comment>
<evidence type="ECO:0000313" key="1">
    <source>
        <dbReference type="EMBL" id="KAJ8873115.1"/>
    </source>
</evidence>
<reference evidence="1 2" key="1">
    <citation type="submission" date="2023-02" db="EMBL/GenBank/DDBJ databases">
        <title>LHISI_Scaffold_Assembly.</title>
        <authorList>
            <person name="Stuart O.P."/>
            <person name="Cleave R."/>
            <person name="Magrath M.J.L."/>
            <person name="Mikheyev A.S."/>
        </authorList>
    </citation>
    <scope>NUCLEOTIDE SEQUENCE [LARGE SCALE GENOMIC DNA]</scope>
    <source>
        <strain evidence="1">Daus_M_001</strain>
        <tissue evidence="1">Leg muscle</tissue>
    </source>
</reference>
<dbReference type="PANTHER" id="PTHR46704">
    <property type="entry name" value="CXC DOMAIN-CONTAINING PROTEIN-RELATED"/>
    <property type="match status" value="1"/>
</dbReference>
<protein>
    <recommendedName>
        <fullName evidence="3">RNase H type-1 domain-containing protein</fullName>
    </recommendedName>
</protein>
<dbReference type="PANTHER" id="PTHR46704:SF9">
    <property type="entry name" value="BHLH DOMAIN-CONTAINING PROTEIN"/>
    <property type="match status" value="1"/>
</dbReference>
<accession>A0ABQ9GM65</accession>
<gene>
    <name evidence="1" type="ORF">PR048_026732</name>
</gene>
<evidence type="ECO:0000313" key="2">
    <source>
        <dbReference type="Proteomes" id="UP001159363"/>
    </source>
</evidence>
<name>A0ABQ9GM65_9NEOP</name>
<proteinExistence type="predicted"/>